<reference evidence="1 2" key="1">
    <citation type="submission" date="2024-03" db="EMBL/GenBank/DDBJ databases">
        <title>Human intestinal bacterial collection.</title>
        <authorList>
            <person name="Pauvert C."/>
            <person name="Hitch T.C.A."/>
            <person name="Clavel T."/>
        </authorList>
    </citation>
    <scope>NUCLEOTIDE SEQUENCE [LARGE SCALE GENOMIC DNA]</scope>
    <source>
        <strain evidence="1 2">CLA-AP-H27</strain>
    </source>
</reference>
<organism evidence="1 2">
    <name type="scientific">Ventrimonas faecis</name>
    <dbReference type="NCBI Taxonomy" id="3133170"/>
    <lineage>
        <taxon>Bacteria</taxon>
        <taxon>Bacillati</taxon>
        <taxon>Bacillota</taxon>
        <taxon>Clostridia</taxon>
        <taxon>Lachnospirales</taxon>
        <taxon>Lachnospiraceae</taxon>
        <taxon>Ventrimonas</taxon>
    </lineage>
</organism>
<dbReference type="EMBL" id="JBBMFJ010000019">
    <property type="protein sequence ID" value="MEQ2563491.1"/>
    <property type="molecule type" value="Genomic_DNA"/>
</dbReference>
<evidence type="ECO:0000313" key="1">
    <source>
        <dbReference type="EMBL" id="MEQ2563491.1"/>
    </source>
</evidence>
<name>A0ABV1HN32_9FIRM</name>
<dbReference type="Proteomes" id="UP001437460">
    <property type="component" value="Unassembled WGS sequence"/>
</dbReference>
<keyword evidence="2" id="KW-1185">Reference proteome</keyword>
<evidence type="ECO:0000313" key="2">
    <source>
        <dbReference type="Proteomes" id="UP001437460"/>
    </source>
</evidence>
<accession>A0ABV1HN32</accession>
<comment type="caution">
    <text evidence="1">The sequence shown here is derived from an EMBL/GenBank/DDBJ whole genome shotgun (WGS) entry which is preliminary data.</text>
</comment>
<sequence>MRAISCRQRFYFRHLFLDQPIFKRKCSFYFKKDDFLMKRMFFYKKGDFFLTQTKKIVDNQPGNLDIAERNTH</sequence>
<proteinExistence type="predicted"/>
<gene>
    <name evidence="1" type="ORF">WMO41_10025</name>
</gene>
<protein>
    <submittedName>
        <fullName evidence="1">Uncharacterized protein</fullName>
    </submittedName>
</protein>